<keyword evidence="1" id="KW-0808">Transferase</keyword>
<dbReference type="NCBIfam" id="NF007148">
    <property type="entry name" value="PRK09585.3-2"/>
    <property type="match status" value="1"/>
</dbReference>
<dbReference type="AlphaFoldDB" id="A0A1M5SZ10"/>
<keyword evidence="1 2" id="KW-0418">Kinase</keyword>
<proteinExistence type="inferred from homology"/>
<dbReference type="HAMAP" id="MF_01270">
    <property type="entry name" value="AnhMurNAc_kinase"/>
    <property type="match status" value="1"/>
</dbReference>
<dbReference type="CDD" id="cd24050">
    <property type="entry name" value="ASKHA_NBD_ANMK"/>
    <property type="match status" value="1"/>
</dbReference>
<dbReference type="EC" id="2.7.1.170" evidence="1"/>
<dbReference type="GO" id="GO:0005524">
    <property type="term" value="F:ATP binding"/>
    <property type="evidence" value="ECO:0007669"/>
    <property type="project" value="UniProtKB-UniRule"/>
</dbReference>
<dbReference type="GO" id="GO:0016773">
    <property type="term" value="F:phosphotransferase activity, alcohol group as acceptor"/>
    <property type="evidence" value="ECO:0007669"/>
    <property type="project" value="UniProtKB-UniRule"/>
</dbReference>
<comment type="function">
    <text evidence="1">Catalyzes the specific phosphorylation of 1,6-anhydro-N-acetylmuramic acid (anhMurNAc) with the simultaneous cleavage of the 1,6-anhydro ring, generating MurNAc-6-P. Is required for the utilization of anhMurNAc either imported from the medium or derived from its own cell wall murein, and thus plays a role in cell wall recycling.</text>
</comment>
<dbReference type="GO" id="GO:0009254">
    <property type="term" value="P:peptidoglycan turnover"/>
    <property type="evidence" value="ECO:0007669"/>
    <property type="project" value="UniProtKB-UniRule"/>
</dbReference>
<evidence type="ECO:0000313" key="2">
    <source>
        <dbReference type="EMBL" id="SHH43705.1"/>
    </source>
</evidence>
<evidence type="ECO:0000313" key="3">
    <source>
        <dbReference type="Proteomes" id="UP000183967"/>
    </source>
</evidence>
<protein>
    <recommendedName>
        <fullName evidence="1">Anhydro-N-acetylmuramic acid kinase</fullName>
        <ecNumber evidence="1">2.7.1.170</ecNumber>
    </recommendedName>
    <alternativeName>
        <fullName evidence="1">AnhMurNAc kinase</fullName>
    </alternativeName>
</protein>
<dbReference type="GO" id="GO:0016301">
    <property type="term" value="F:kinase activity"/>
    <property type="evidence" value="ECO:0007669"/>
    <property type="project" value="UniProtKB-KW"/>
</dbReference>
<evidence type="ECO:0000256" key="1">
    <source>
        <dbReference type="HAMAP-Rule" id="MF_01270"/>
    </source>
</evidence>
<comment type="pathway">
    <text evidence="1">Cell wall biogenesis; peptidoglycan recycling.</text>
</comment>
<organism evidence="2 3">
    <name type="scientific">Caloranaerobacter azorensis DSM 13643</name>
    <dbReference type="NCBI Taxonomy" id="1121264"/>
    <lineage>
        <taxon>Bacteria</taxon>
        <taxon>Bacillati</taxon>
        <taxon>Bacillota</taxon>
        <taxon>Tissierellia</taxon>
        <taxon>Tissierellales</taxon>
        <taxon>Thermohalobacteraceae</taxon>
        <taxon>Caloranaerobacter</taxon>
    </lineage>
</organism>
<sequence length="387" mass="43046">MEKLFNIINKNKKLIIGLMSGTSIDGIDCALVEIEGNGLNTKVKLINFHKHEMPVHLKQDILKACSIEKSSTELICRLNFLLGEEFSKAVLETCELSGIPPSKIDLIGSHGQTVYHIPRNSTLQIGEPSVIAERTGITTVADFRVRDVAAGGHGAPIVPYTEYILYRNIEKTIVLQNIGGIGNATVIPKNSTIDQVYAFDTGPGNMIIDAIVNEITKGQKHYDEEGKLASKGNINRELFEELMSHPYIYKEPPKTTGREEFGVDFSKKIYEKYKKIVKNELDIITTVTYFTAKTIADSYKKWILPYHKIDEIIISGGGSYNKTLINMIKEELKEIKIMIQEDIGYSSDAKEAIAMAILANETIHGNFNNLPRVTGASKPVVLGKIIF</sequence>
<dbReference type="UniPathway" id="UPA00544"/>
<keyword evidence="1" id="KW-0119">Carbohydrate metabolism</keyword>
<dbReference type="Proteomes" id="UP000183967">
    <property type="component" value="Unassembled WGS sequence"/>
</dbReference>
<keyword evidence="3" id="KW-1185">Reference proteome</keyword>
<dbReference type="GO" id="GO:0006040">
    <property type="term" value="P:amino sugar metabolic process"/>
    <property type="evidence" value="ECO:0007669"/>
    <property type="project" value="InterPro"/>
</dbReference>
<dbReference type="InterPro" id="IPR043129">
    <property type="entry name" value="ATPase_NBD"/>
</dbReference>
<dbReference type="GO" id="GO:0097175">
    <property type="term" value="P:1,6-anhydro-N-acetyl-beta-muramic acid catabolic process"/>
    <property type="evidence" value="ECO:0007669"/>
    <property type="project" value="UniProtKB-UniRule"/>
</dbReference>
<keyword evidence="1" id="KW-0547">Nucleotide-binding</keyword>
<feature type="binding site" evidence="1">
    <location>
        <begin position="21"/>
        <end position="28"/>
    </location>
    <ligand>
        <name>ATP</name>
        <dbReference type="ChEBI" id="CHEBI:30616"/>
    </ligand>
</feature>
<dbReference type="NCBIfam" id="NF007142">
    <property type="entry name" value="PRK09585.2-1"/>
    <property type="match status" value="1"/>
</dbReference>
<dbReference type="UniPathway" id="UPA00343"/>
<gene>
    <name evidence="1" type="primary">anmK</name>
    <name evidence="2" type="ORF">SAMN02745135_00797</name>
</gene>
<dbReference type="Gene3D" id="3.30.420.40">
    <property type="match status" value="2"/>
</dbReference>
<reference evidence="3" key="1">
    <citation type="submission" date="2016-11" db="EMBL/GenBank/DDBJ databases">
        <authorList>
            <person name="Varghese N."/>
            <person name="Submissions S."/>
        </authorList>
    </citation>
    <scope>NUCLEOTIDE SEQUENCE [LARGE SCALE GENOMIC DNA]</scope>
    <source>
        <strain evidence="3">DSM 13643</strain>
    </source>
</reference>
<keyword evidence="1" id="KW-0067">ATP-binding</keyword>
<dbReference type="SUPFAM" id="SSF53067">
    <property type="entry name" value="Actin-like ATPase domain"/>
    <property type="match status" value="1"/>
</dbReference>
<accession>A0A1M5SZ10</accession>
<dbReference type="PANTHER" id="PTHR30605:SF0">
    <property type="entry name" value="ANHYDRO-N-ACETYLMURAMIC ACID KINASE"/>
    <property type="match status" value="1"/>
</dbReference>
<comment type="similarity">
    <text evidence="1">Belongs to the anhydro-N-acetylmuramic acid kinase family.</text>
</comment>
<comment type="pathway">
    <text evidence="1">Amino-sugar metabolism; 1,6-anhydro-N-acetylmuramate degradation.</text>
</comment>
<comment type="catalytic activity">
    <reaction evidence="1">
        <text>1,6-anhydro-N-acetyl-beta-muramate + ATP + H2O = N-acetyl-D-muramate 6-phosphate + ADP + H(+)</text>
        <dbReference type="Rhea" id="RHEA:24952"/>
        <dbReference type="ChEBI" id="CHEBI:15377"/>
        <dbReference type="ChEBI" id="CHEBI:15378"/>
        <dbReference type="ChEBI" id="CHEBI:30616"/>
        <dbReference type="ChEBI" id="CHEBI:58690"/>
        <dbReference type="ChEBI" id="CHEBI:58722"/>
        <dbReference type="ChEBI" id="CHEBI:456216"/>
        <dbReference type="EC" id="2.7.1.170"/>
    </reaction>
</comment>
<name>A0A1M5SZ10_9FIRM</name>
<dbReference type="RefSeq" id="WP_073195666.1">
    <property type="nucleotide sequence ID" value="NZ_FQXO01000016.1"/>
</dbReference>
<dbReference type="InterPro" id="IPR005338">
    <property type="entry name" value="Anhydro_N_Ac-Mur_kinase"/>
</dbReference>
<dbReference type="PANTHER" id="PTHR30605">
    <property type="entry name" value="ANHYDRO-N-ACETYLMURAMIC ACID KINASE"/>
    <property type="match status" value="1"/>
</dbReference>
<dbReference type="OrthoDB" id="9763949at2"/>
<dbReference type="EMBL" id="FQXO01000016">
    <property type="protein sequence ID" value="SHH43705.1"/>
    <property type="molecule type" value="Genomic_DNA"/>
</dbReference>
<dbReference type="Pfam" id="PF03702">
    <property type="entry name" value="AnmK"/>
    <property type="match status" value="1"/>
</dbReference>